<sequence>MDSQWNLGEEIQITASKTAEGTKTVTTIIQGIGGQTVNVTLAETSDVTIAETDSTKRHNLYFALPVHYDEEKVTRLRPFPVQTEAPLDKYRASDTKIDGKIRYYGFLDRLGNWYVRRDDLTDSNNRTYRYAKGTKNYPTTLALMQAETYDFFNNVF</sequence>
<gene>
    <name evidence="1" type="ORF">LCGC14_2128030</name>
</gene>
<organism evidence="1">
    <name type="scientific">marine sediment metagenome</name>
    <dbReference type="NCBI Taxonomy" id="412755"/>
    <lineage>
        <taxon>unclassified sequences</taxon>
        <taxon>metagenomes</taxon>
        <taxon>ecological metagenomes</taxon>
    </lineage>
</organism>
<dbReference type="EMBL" id="LAZR01026630">
    <property type="protein sequence ID" value="KKL68132.1"/>
    <property type="molecule type" value="Genomic_DNA"/>
</dbReference>
<accession>A0A0F9GYE6</accession>
<comment type="caution">
    <text evidence="1">The sequence shown here is derived from an EMBL/GenBank/DDBJ whole genome shotgun (WGS) entry which is preliminary data.</text>
</comment>
<protein>
    <submittedName>
        <fullName evidence="1">Uncharacterized protein</fullName>
    </submittedName>
</protein>
<proteinExistence type="predicted"/>
<dbReference type="AlphaFoldDB" id="A0A0F9GYE6"/>
<evidence type="ECO:0000313" key="1">
    <source>
        <dbReference type="EMBL" id="KKL68132.1"/>
    </source>
</evidence>
<reference evidence="1" key="1">
    <citation type="journal article" date="2015" name="Nature">
        <title>Complex archaea that bridge the gap between prokaryotes and eukaryotes.</title>
        <authorList>
            <person name="Spang A."/>
            <person name="Saw J.H."/>
            <person name="Jorgensen S.L."/>
            <person name="Zaremba-Niedzwiedzka K."/>
            <person name="Martijn J."/>
            <person name="Lind A.E."/>
            <person name="van Eijk R."/>
            <person name="Schleper C."/>
            <person name="Guy L."/>
            <person name="Ettema T.J."/>
        </authorList>
    </citation>
    <scope>NUCLEOTIDE SEQUENCE</scope>
</reference>
<name>A0A0F9GYE6_9ZZZZ</name>